<keyword evidence="6" id="KW-0597">Phosphoprotein</keyword>
<keyword evidence="10" id="KW-1185">Reference proteome</keyword>
<evidence type="ECO:0000256" key="4">
    <source>
        <dbReference type="ARBA" id="ARBA00023125"/>
    </source>
</evidence>
<dbReference type="Gene3D" id="1.10.8.60">
    <property type="match status" value="1"/>
</dbReference>
<evidence type="ECO:0000256" key="2">
    <source>
        <dbReference type="ARBA" id="ARBA00022840"/>
    </source>
</evidence>
<dbReference type="SUPFAM" id="SSF52172">
    <property type="entry name" value="CheY-like"/>
    <property type="match status" value="1"/>
</dbReference>
<protein>
    <submittedName>
        <fullName evidence="9">Sigma-54-dependent Fis family transcriptional regulator</fullName>
    </submittedName>
</protein>
<keyword evidence="1" id="KW-0547">Nucleotide-binding</keyword>
<dbReference type="PROSITE" id="PS50110">
    <property type="entry name" value="RESPONSE_REGULATORY"/>
    <property type="match status" value="1"/>
</dbReference>
<dbReference type="AlphaFoldDB" id="A0A3D8J4P0"/>
<dbReference type="Pfam" id="PF25601">
    <property type="entry name" value="AAA_lid_14"/>
    <property type="match status" value="1"/>
</dbReference>
<feature type="modified residue" description="4-aspartylphosphate" evidence="6">
    <location>
        <position position="51"/>
    </location>
</feature>
<dbReference type="GO" id="GO:0006355">
    <property type="term" value="P:regulation of DNA-templated transcription"/>
    <property type="evidence" value="ECO:0007669"/>
    <property type="project" value="InterPro"/>
</dbReference>
<dbReference type="InterPro" id="IPR058031">
    <property type="entry name" value="AAA_lid_NorR"/>
</dbReference>
<comment type="caution">
    <text evidence="9">The sequence shown here is derived from an EMBL/GenBank/DDBJ whole genome shotgun (WGS) entry which is preliminary data.</text>
</comment>
<evidence type="ECO:0000256" key="5">
    <source>
        <dbReference type="ARBA" id="ARBA00023163"/>
    </source>
</evidence>
<keyword evidence="2" id="KW-0067">ATP-binding</keyword>
<evidence type="ECO:0000313" key="9">
    <source>
        <dbReference type="EMBL" id="RDU72115.1"/>
    </source>
</evidence>
<evidence type="ECO:0000259" key="8">
    <source>
        <dbReference type="PROSITE" id="PS50110"/>
    </source>
</evidence>
<dbReference type="InterPro" id="IPR011006">
    <property type="entry name" value="CheY-like_superfamily"/>
</dbReference>
<dbReference type="SMART" id="SM00448">
    <property type="entry name" value="REC"/>
    <property type="match status" value="1"/>
</dbReference>
<dbReference type="PROSITE" id="PS00675">
    <property type="entry name" value="SIGMA54_INTERACT_1"/>
    <property type="match status" value="1"/>
</dbReference>
<dbReference type="InterPro" id="IPR025662">
    <property type="entry name" value="Sigma_54_int_dom_ATP-bd_1"/>
</dbReference>
<keyword evidence="5" id="KW-0804">Transcription</keyword>
<dbReference type="PANTHER" id="PTHR32071:SF21">
    <property type="entry name" value="TRANSCRIPTIONAL REGULATORY PROTEIN FLGR"/>
    <property type="match status" value="1"/>
</dbReference>
<evidence type="ECO:0000256" key="3">
    <source>
        <dbReference type="ARBA" id="ARBA00023015"/>
    </source>
</evidence>
<organism evidence="9 10">
    <name type="scientific">Helicobacter brantae</name>
    <dbReference type="NCBI Taxonomy" id="375927"/>
    <lineage>
        <taxon>Bacteria</taxon>
        <taxon>Pseudomonadati</taxon>
        <taxon>Campylobacterota</taxon>
        <taxon>Epsilonproteobacteria</taxon>
        <taxon>Campylobacterales</taxon>
        <taxon>Helicobacteraceae</taxon>
        <taxon>Helicobacter</taxon>
    </lineage>
</organism>
<dbReference type="OrthoDB" id="9814761at2"/>
<dbReference type="Proteomes" id="UP000257045">
    <property type="component" value="Unassembled WGS sequence"/>
</dbReference>
<dbReference type="Pfam" id="PF00072">
    <property type="entry name" value="Response_reg"/>
    <property type="match status" value="1"/>
</dbReference>
<feature type="domain" description="Sigma-54 factor interaction" evidence="7">
    <location>
        <begin position="136"/>
        <end position="365"/>
    </location>
</feature>
<dbReference type="CDD" id="cd00009">
    <property type="entry name" value="AAA"/>
    <property type="match status" value="1"/>
</dbReference>
<dbReference type="Pfam" id="PF02954">
    <property type="entry name" value="HTH_8"/>
    <property type="match status" value="1"/>
</dbReference>
<dbReference type="GO" id="GO:0005524">
    <property type="term" value="F:ATP binding"/>
    <property type="evidence" value="ECO:0007669"/>
    <property type="project" value="UniProtKB-KW"/>
</dbReference>
<dbReference type="InterPro" id="IPR009057">
    <property type="entry name" value="Homeodomain-like_sf"/>
</dbReference>
<dbReference type="GO" id="GO:0043565">
    <property type="term" value="F:sequence-specific DNA binding"/>
    <property type="evidence" value="ECO:0007669"/>
    <property type="project" value="InterPro"/>
</dbReference>
<dbReference type="Gene3D" id="3.40.50.300">
    <property type="entry name" value="P-loop containing nucleotide triphosphate hydrolases"/>
    <property type="match status" value="1"/>
</dbReference>
<dbReference type="InterPro" id="IPR001789">
    <property type="entry name" value="Sig_transdc_resp-reg_receiver"/>
</dbReference>
<keyword evidence="3" id="KW-0805">Transcription regulation</keyword>
<dbReference type="Gene3D" id="3.40.50.2300">
    <property type="match status" value="1"/>
</dbReference>
<dbReference type="SUPFAM" id="SSF46689">
    <property type="entry name" value="Homeodomain-like"/>
    <property type="match status" value="1"/>
</dbReference>
<dbReference type="InterPro" id="IPR027417">
    <property type="entry name" value="P-loop_NTPase"/>
</dbReference>
<dbReference type="SMART" id="SM00382">
    <property type="entry name" value="AAA"/>
    <property type="match status" value="1"/>
</dbReference>
<accession>A0A3D8J4P0</accession>
<name>A0A3D8J4P0_9HELI</name>
<dbReference type="RefSeq" id="WP_115568745.1">
    <property type="nucleotide sequence ID" value="NZ_NXLV01000001.1"/>
</dbReference>
<dbReference type="EMBL" id="NXLV01000001">
    <property type="protein sequence ID" value="RDU72115.1"/>
    <property type="molecule type" value="Genomic_DNA"/>
</dbReference>
<evidence type="ECO:0000259" key="7">
    <source>
        <dbReference type="PROSITE" id="PS50045"/>
    </source>
</evidence>
<dbReference type="InterPro" id="IPR025943">
    <property type="entry name" value="Sigma_54_int_dom_ATP-bd_2"/>
</dbReference>
<dbReference type="FunFam" id="3.40.50.300:FF:000006">
    <property type="entry name" value="DNA-binding transcriptional regulator NtrC"/>
    <property type="match status" value="1"/>
</dbReference>
<dbReference type="InterPro" id="IPR003593">
    <property type="entry name" value="AAA+_ATPase"/>
</dbReference>
<dbReference type="PANTHER" id="PTHR32071">
    <property type="entry name" value="TRANSCRIPTIONAL REGULATORY PROTEIN"/>
    <property type="match status" value="1"/>
</dbReference>
<proteinExistence type="predicted"/>
<dbReference type="InterPro" id="IPR002197">
    <property type="entry name" value="HTH_Fis"/>
</dbReference>
<feature type="domain" description="Response regulatory" evidence="8">
    <location>
        <begin position="2"/>
        <end position="113"/>
    </location>
</feature>
<dbReference type="SUPFAM" id="SSF52540">
    <property type="entry name" value="P-loop containing nucleoside triphosphate hydrolases"/>
    <property type="match status" value="1"/>
</dbReference>
<dbReference type="PROSITE" id="PS00676">
    <property type="entry name" value="SIGMA54_INTERACT_2"/>
    <property type="match status" value="1"/>
</dbReference>
<dbReference type="Pfam" id="PF00158">
    <property type="entry name" value="Sigma54_activat"/>
    <property type="match status" value="1"/>
</dbReference>
<evidence type="ECO:0000313" key="10">
    <source>
        <dbReference type="Proteomes" id="UP000257045"/>
    </source>
</evidence>
<reference evidence="9 10" key="1">
    <citation type="submission" date="2018-04" db="EMBL/GenBank/DDBJ databases">
        <title>Novel Campyloabacter and Helicobacter Species and Strains.</title>
        <authorList>
            <person name="Mannion A.J."/>
            <person name="Shen Z."/>
            <person name="Fox J.G."/>
        </authorList>
    </citation>
    <scope>NUCLEOTIDE SEQUENCE [LARGE SCALE GENOMIC DNA]</scope>
    <source>
        <strain evidence="9 10">MIT 04-9366</strain>
    </source>
</reference>
<dbReference type="PROSITE" id="PS50045">
    <property type="entry name" value="SIGMA54_INTERACT_4"/>
    <property type="match status" value="1"/>
</dbReference>
<dbReference type="Gene3D" id="1.10.10.60">
    <property type="entry name" value="Homeodomain-like"/>
    <property type="match status" value="1"/>
</dbReference>
<keyword evidence="4" id="KW-0238">DNA-binding</keyword>
<sequence>MKVAVVEDDINLRKALEISLKDYPEFEVELFKGPKDALKKLDESFDLVVTDINMPQMDGLEFLSLLGGKYEAVVITANASVNNAIKALRLGAKDFLTKPFEIEDLIGAIKRSQKVKEVSHKASKKSSATSEKQSGFVALSPALQVAQSKALKVAPTDASVLLLGESGVGKEVFANYIHQNSNRSSKPFVAINMAAIPEHLLESELFGYEKGAFTDASSTKMGLFEEANGGSIFLDEIGDMPMGLQAKLLRALQEREIVRLGSAKPIKIDVRVISATNANIEQKIKNHQFREDLFFRLNTIPIEIPSLRERREEIIALSEWKLERVCESYGFEKKALSEGAKKALLEYPWPGNIRELLSVIERATILSEGERIEEEDLCLGVRNEVIFGKKENKMENLEKELIVEVLKECEGDSVRASAMLGMSEDVLRSKRARYGV</sequence>
<evidence type="ECO:0000256" key="6">
    <source>
        <dbReference type="PROSITE-ProRule" id="PRU00169"/>
    </source>
</evidence>
<dbReference type="GO" id="GO:0000160">
    <property type="term" value="P:phosphorelay signal transduction system"/>
    <property type="evidence" value="ECO:0007669"/>
    <property type="project" value="InterPro"/>
</dbReference>
<gene>
    <name evidence="9" type="ORF">CQA58_00480</name>
</gene>
<dbReference type="InterPro" id="IPR002078">
    <property type="entry name" value="Sigma_54_int"/>
</dbReference>
<evidence type="ECO:0000256" key="1">
    <source>
        <dbReference type="ARBA" id="ARBA00022741"/>
    </source>
</evidence>